<dbReference type="RefSeq" id="WP_377044552.1">
    <property type="nucleotide sequence ID" value="NZ_JBHLUN010000007.1"/>
</dbReference>
<sequence>MPFTVIRGHFHARGYSPDGDSLRFAPQDTALLGRLSGPRARVNARGHVQLRIEAIDTLETHYTPPAGGGVYAQPAQWAEAAAERLLGFAGITGVVWDAAHRTVVEAADGTPGFILSRAVEKNGRPVAFVFAGDPPEADGAEVFLDAARLEESYNHLALREGLAYPTYYTGLFRELRDSLTAATGAARAAGLGLWPTDGTEAGFDATSLAVITDRVPILPKLFRRLVEYMVSFDTAVGFREKMEESAEPVLDLTEQNFTHFDSFIEQAAGSTRIRLTRPPEALVFDEMVARPADQFSRLLDPSAAP</sequence>
<comment type="caution">
    <text evidence="1">The sequence shown here is derived from an EMBL/GenBank/DDBJ whole genome shotgun (WGS) entry which is preliminary data.</text>
</comment>
<keyword evidence="2" id="KW-1185">Reference proteome</keyword>
<reference evidence="1 2" key="1">
    <citation type="submission" date="2024-09" db="EMBL/GenBank/DDBJ databases">
        <authorList>
            <person name="Sun Q."/>
            <person name="Mori K."/>
        </authorList>
    </citation>
    <scope>NUCLEOTIDE SEQUENCE [LARGE SCALE GENOMIC DNA]</scope>
    <source>
        <strain evidence="1 2">TBRC 5777</strain>
    </source>
</reference>
<dbReference type="Gene3D" id="2.40.50.90">
    <property type="match status" value="1"/>
</dbReference>
<dbReference type="InterPro" id="IPR035437">
    <property type="entry name" value="SNase_OB-fold_sf"/>
</dbReference>
<evidence type="ECO:0008006" key="3">
    <source>
        <dbReference type="Google" id="ProtNLM"/>
    </source>
</evidence>
<organism evidence="1 2">
    <name type="scientific">Roseomonas elaeocarpi</name>
    <dbReference type="NCBI Taxonomy" id="907779"/>
    <lineage>
        <taxon>Bacteria</taxon>
        <taxon>Pseudomonadati</taxon>
        <taxon>Pseudomonadota</taxon>
        <taxon>Alphaproteobacteria</taxon>
        <taxon>Acetobacterales</taxon>
        <taxon>Roseomonadaceae</taxon>
        <taxon>Roseomonas</taxon>
    </lineage>
</organism>
<protein>
    <recommendedName>
        <fullName evidence="3">Nuclease</fullName>
    </recommendedName>
</protein>
<dbReference type="EMBL" id="JBHLUN010000007">
    <property type="protein sequence ID" value="MFC0408801.1"/>
    <property type="molecule type" value="Genomic_DNA"/>
</dbReference>
<evidence type="ECO:0000313" key="1">
    <source>
        <dbReference type="EMBL" id="MFC0408801.1"/>
    </source>
</evidence>
<proteinExistence type="predicted"/>
<dbReference type="SUPFAM" id="SSF50199">
    <property type="entry name" value="Staphylococcal nuclease"/>
    <property type="match status" value="1"/>
</dbReference>
<dbReference type="Proteomes" id="UP001589865">
    <property type="component" value="Unassembled WGS sequence"/>
</dbReference>
<evidence type="ECO:0000313" key="2">
    <source>
        <dbReference type="Proteomes" id="UP001589865"/>
    </source>
</evidence>
<name>A0ABV6JSU9_9PROT</name>
<accession>A0ABV6JSU9</accession>
<gene>
    <name evidence="1" type="ORF">ACFFGY_11105</name>
</gene>